<evidence type="ECO:0000313" key="2">
    <source>
        <dbReference type="Proteomes" id="UP000886885"/>
    </source>
</evidence>
<reference evidence="1" key="1">
    <citation type="journal article" date="2020" name="bioRxiv">
        <title>Hybrid origin of Populus tomentosa Carr. identified through genome sequencing and phylogenomic analysis.</title>
        <authorList>
            <person name="An X."/>
            <person name="Gao K."/>
            <person name="Chen Z."/>
            <person name="Li J."/>
            <person name="Yang X."/>
            <person name="Yang X."/>
            <person name="Zhou J."/>
            <person name="Guo T."/>
            <person name="Zhao T."/>
            <person name="Huang S."/>
            <person name="Miao D."/>
            <person name="Khan W.U."/>
            <person name="Rao P."/>
            <person name="Ye M."/>
            <person name="Lei B."/>
            <person name="Liao W."/>
            <person name="Wang J."/>
            <person name="Ji L."/>
            <person name="Li Y."/>
            <person name="Guo B."/>
            <person name="Mustafa N.S."/>
            <person name="Li S."/>
            <person name="Yun Q."/>
            <person name="Keller S.R."/>
            <person name="Mao J."/>
            <person name="Zhang R."/>
            <person name="Strauss S.H."/>
        </authorList>
    </citation>
    <scope>NUCLEOTIDE SEQUENCE</scope>
    <source>
        <strain evidence="1">GM15</strain>
        <tissue evidence="1">Leaf</tissue>
    </source>
</reference>
<comment type="caution">
    <text evidence="1">The sequence shown here is derived from an EMBL/GenBank/DDBJ whole genome shotgun (WGS) entry which is preliminary data.</text>
</comment>
<evidence type="ECO:0000313" key="1">
    <source>
        <dbReference type="EMBL" id="KAG6770208.1"/>
    </source>
</evidence>
<dbReference type="AlphaFoldDB" id="A0A8X7ZPX9"/>
<proteinExistence type="predicted"/>
<keyword evidence="2" id="KW-1185">Reference proteome</keyword>
<name>A0A8X7ZPX9_POPTO</name>
<dbReference type="Proteomes" id="UP000886885">
    <property type="component" value="Chromosome 6D"/>
</dbReference>
<organism evidence="1 2">
    <name type="scientific">Populus tomentosa</name>
    <name type="common">Chinese white poplar</name>
    <dbReference type="NCBI Taxonomy" id="118781"/>
    <lineage>
        <taxon>Eukaryota</taxon>
        <taxon>Viridiplantae</taxon>
        <taxon>Streptophyta</taxon>
        <taxon>Embryophyta</taxon>
        <taxon>Tracheophyta</taxon>
        <taxon>Spermatophyta</taxon>
        <taxon>Magnoliopsida</taxon>
        <taxon>eudicotyledons</taxon>
        <taxon>Gunneridae</taxon>
        <taxon>Pentapetalae</taxon>
        <taxon>rosids</taxon>
        <taxon>fabids</taxon>
        <taxon>Malpighiales</taxon>
        <taxon>Salicaceae</taxon>
        <taxon>Saliceae</taxon>
        <taxon>Populus</taxon>
    </lineage>
</organism>
<sequence>MFNDRETQFVNSPRGVYYKEEVYPKSSWSRKLLLFKLHFIVFRAVKCCPIGGNRVSL</sequence>
<accession>A0A8X7ZPX9</accession>
<protein>
    <submittedName>
        <fullName evidence="1">Uncharacterized protein</fullName>
    </submittedName>
</protein>
<gene>
    <name evidence="1" type="ORF">POTOM_025883</name>
</gene>
<dbReference type="EMBL" id="JAAWWB010000012">
    <property type="protein sequence ID" value="KAG6770208.1"/>
    <property type="molecule type" value="Genomic_DNA"/>
</dbReference>